<dbReference type="Proteomes" id="UP000245216">
    <property type="component" value="Unassembled WGS sequence"/>
</dbReference>
<name>A0A0M7GMQ4_ALCFA</name>
<accession>A0A0M7GMQ4</accession>
<sequence length="323" mass="34522">MPTLSLLRKVSICALILPLATPVQSAEVATIVVSSVAGGPLDVLGRMLAREATETTGQTIVVENRAGAAGTIAAEAVGRAKPDGNTLLLTLDTVATANPHIYVNSKFKIGESLELVSLLGTFDQVLVVPSKTGITTPAEFLERARAKPMNYGSAGMGSPGHLMMSALTQDSGIKLDHIPYRSNSAVVNDMYGERLDSGFLTIAGVLGPIKEGLLTPLATSGGKRNPLLPEVPTLAEAKLPGLENFNESFSYLVFTTKGSPPEKIKAWNDLLSDIVKRPSTAETLRMLDIQAYDSSKVSPAQWVQQRSARWEQIVRDNNIRSDQ</sequence>
<gene>
    <name evidence="2" type="ORF">DF183_19800</name>
</gene>
<dbReference type="Gene3D" id="3.40.190.10">
    <property type="entry name" value="Periplasmic binding protein-like II"/>
    <property type="match status" value="1"/>
</dbReference>
<organism evidence="2 3">
    <name type="scientific">Alcaligenes faecalis</name>
    <dbReference type="NCBI Taxonomy" id="511"/>
    <lineage>
        <taxon>Bacteria</taxon>
        <taxon>Pseudomonadati</taxon>
        <taxon>Pseudomonadota</taxon>
        <taxon>Betaproteobacteria</taxon>
        <taxon>Burkholderiales</taxon>
        <taxon>Alcaligenaceae</taxon>
        <taxon>Alcaligenes</taxon>
    </lineage>
</organism>
<reference evidence="2 3" key="2">
    <citation type="submission" date="2018-05" db="EMBL/GenBank/DDBJ databases">
        <authorList>
            <person name="Lanie J.A."/>
            <person name="Ng W.-L."/>
            <person name="Kazmierczak K.M."/>
            <person name="Andrzejewski T.M."/>
            <person name="Davidsen T.M."/>
            <person name="Wayne K.J."/>
            <person name="Tettelin H."/>
            <person name="Glass J.I."/>
            <person name="Rusch D."/>
            <person name="Podicherti R."/>
            <person name="Tsui H.-C.T."/>
            <person name="Winkler M.E."/>
        </authorList>
    </citation>
    <scope>NUCLEOTIDE SEQUENCE [LARGE SCALE GENOMIC DNA]</scope>
    <source>
        <strain evidence="2 3">YBY</strain>
    </source>
</reference>
<evidence type="ECO:0000256" key="1">
    <source>
        <dbReference type="ARBA" id="ARBA00006987"/>
    </source>
</evidence>
<proteinExistence type="inferred from homology"/>
<dbReference type="InterPro" id="IPR005064">
    <property type="entry name" value="BUG"/>
</dbReference>
<dbReference type="AlphaFoldDB" id="A0A0M7GMQ4"/>
<dbReference type="EMBL" id="QEXO01000007">
    <property type="protein sequence ID" value="PWE12452.1"/>
    <property type="molecule type" value="Genomic_DNA"/>
</dbReference>
<protein>
    <submittedName>
        <fullName evidence="2">Tripartite tricarboxylate transporter substrate binding protein</fullName>
    </submittedName>
</protein>
<evidence type="ECO:0000313" key="2">
    <source>
        <dbReference type="EMBL" id="PWE12452.1"/>
    </source>
</evidence>
<dbReference type="OrthoDB" id="8958944at2"/>
<evidence type="ECO:0000313" key="3">
    <source>
        <dbReference type="Proteomes" id="UP000245216"/>
    </source>
</evidence>
<dbReference type="PANTHER" id="PTHR42928">
    <property type="entry name" value="TRICARBOXYLATE-BINDING PROTEIN"/>
    <property type="match status" value="1"/>
</dbReference>
<dbReference type="PIRSF" id="PIRSF017082">
    <property type="entry name" value="YflP"/>
    <property type="match status" value="1"/>
</dbReference>
<dbReference type="InterPro" id="IPR042100">
    <property type="entry name" value="Bug_dom1"/>
</dbReference>
<dbReference type="RefSeq" id="WP_042488873.1">
    <property type="nucleotide sequence ID" value="NZ_CAXOJJ010000057.1"/>
</dbReference>
<dbReference type="STRING" id="511.UZ73_14690"/>
<comment type="similarity">
    <text evidence="1">Belongs to the UPF0065 (bug) family.</text>
</comment>
<dbReference type="Pfam" id="PF03401">
    <property type="entry name" value="TctC"/>
    <property type="match status" value="1"/>
</dbReference>
<dbReference type="GeneID" id="29367978"/>
<dbReference type="CDD" id="cd07012">
    <property type="entry name" value="PBP2_Bug_TTT"/>
    <property type="match status" value="1"/>
</dbReference>
<reference evidence="2 3" key="1">
    <citation type="submission" date="2018-05" db="EMBL/GenBank/DDBJ databases">
        <title>Genome Sequence of an Efficient Indole-Degrading Bacterium, Alcaligenes sp.YBY.</title>
        <authorList>
            <person name="Yang B."/>
        </authorList>
    </citation>
    <scope>NUCLEOTIDE SEQUENCE [LARGE SCALE GENOMIC DNA]</scope>
    <source>
        <strain evidence="2 3">YBY</strain>
    </source>
</reference>
<dbReference type="SUPFAM" id="SSF53850">
    <property type="entry name" value="Periplasmic binding protein-like II"/>
    <property type="match status" value="1"/>
</dbReference>
<comment type="caution">
    <text evidence="2">The sequence shown here is derived from an EMBL/GenBank/DDBJ whole genome shotgun (WGS) entry which is preliminary data.</text>
</comment>
<dbReference type="PANTHER" id="PTHR42928:SF5">
    <property type="entry name" value="BLR1237 PROTEIN"/>
    <property type="match status" value="1"/>
</dbReference>
<accession>A0A0S2JTI9</accession>
<dbReference type="Gene3D" id="3.40.190.150">
    <property type="entry name" value="Bordetella uptake gene, domain 1"/>
    <property type="match status" value="1"/>
</dbReference>
<dbReference type="KEGG" id="afa:UZ73_14690"/>